<dbReference type="SUPFAM" id="SSF49313">
    <property type="entry name" value="Cadherin-like"/>
    <property type="match status" value="1"/>
</dbReference>
<evidence type="ECO:0000256" key="1">
    <source>
        <dbReference type="SAM" id="MobiDB-lite"/>
    </source>
</evidence>
<dbReference type="NCBIfam" id="NF012211">
    <property type="entry name" value="tand_rpt_95"/>
    <property type="match status" value="18"/>
</dbReference>
<keyword evidence="2" id="KW-0732">Signal</keyword>
<reference evidence="4 5" key="1">
    <citation type="submission" date="2019-07" db="EMBL/GenBank/DDBJ databases">
        <title>Whole genome shotgun sequence of Pseudoalteromonas espejiana NBRC 102222.</title>
        <authorList>
            <person name="Hosoyama A."/>
            <person name="Uohara A."/>
            <person name="Ohji S."/>
            <person name="Ichikawa N."/>
        </authorList>
    </citation>
    <scope>NUCLEOTIDE SEQUENCE [LARGE SCALE GENOMIC DNA]</scope>
    <source>
        <strain evidence="4 5">NBRC 102222</strain>
    </source>
</reference>
<protein>
    <recommendedName>
        <fullName evidence="3">Cadherin domain-containing protein</fullName>
    </recommendedName>
</protein>
<accession>A0A510XR68</accession>
<dbReference type="PROSITE" id="PS50268">
    <property type="entry name" value="CADHERIN_2"/>
    <property type="match status" value="1"/>
</dbReference>
<dbReference type="InterPro" id="IPR013431">
    <property type="entry name" value="Delta_60_rpt"/>
</dbReference>
<feature type="domain" description="Cadherin" evidence="3">
    <location>
        <begin position="1954"/>
        <end position="2057"/>
    </location>
</feature>
<dbReference type="Gene3D" id="2.60.40.2810">
    <property type="match status" value="14"/>
</dbReference>
<comment type="caution">
    <text evidence="4">The sequence shown here is derived from an EMBL/GenBank/DDBJ whole genome shotgun (WGS) entry which is preliminary data.</text>
</comment>
<dbReference type="Gene3D" id="2.60.40.3440">
    <property type="match status" value="4"/>
</dbReference>
<dbReference type="OrthoDB" id="5904383at2"/>
<organism evidence="4 5">
    <name type="scientific">Pseudoalteromonas espejiana</name>
    <dbReference type="NCBI Taxonomy" id="28107"/>
    <lineage>
        <taxon>Bacteria</taxon>
        <taxon>Pseudomonadati</taxon>
        <taxon>Pseudomonadota</taxon>
        <taxon>Gammaproteobacteria</taxon>
        <taxon>Alteromonadales</taxon>
        <taxon>Pseudoalteromonadaceae</taxon>
        <taxon>Pseudoalteromonas</taxon>
    </lineage>
</organism>
<evidence type="ECO:0000259" key="3">
    <source>
        <dbReference type="PROSITE" id="PS50268"/>
    </source>
</evidence>
<dbReference type="PANTHER" id="PTHR34720:SF9">
    <property type="entry name" value="BLR4714 PROTEIN"/>
    <property type="match status" value="1"/>
</dbReference>
<dbReference type="RefSeq" id="WP_089346546.1">
    <property type="nucleotide sequence ID" value="NZ_BJUM01000001.1"/>
</dbReference>
<gene>
    <name evidence="4" type="ORF">PES01_00060</name>
</gene>
<feature type="region of interest" description="Disordered" evidence="1">
    <location>
        <begin position="667"/>
        <end position="686"/>
    </location>
</feature>
<dbReference type="InterPro" id="IPR015919">
    <property type="entry name" value="Cadherin-like_sf"/>
</dbReference>
<dbReference type="SMART" id="SM00112">
    <property type="entry name" value="CA"/>
    <property type="match status" value="1"/>
</dbReference>
<dbReference type="PROSITE" id="PS51257">
    <property type="entry name" value="PROKAR_LIPOPROTEIN"/>
    <property type="match status" value="1"/>
</dbReference>
<dbReference type="GO" id="GO:0005509">
    <property type="term" value="F:calcium ion binding"/>
    <property type="evidence" value="ECO:0007669"/>
    <property type="project" value="InterPro"/>
</dbReference>
<dbReference type="InterPro" id="IPR040853">
    <property type="entry name" value="RapA2_cadherin-like"/>
</dbReference>
<dbReference type="Pfam" id="PF17803">
    <property type="entry name" value="Cadherin_4"/>
    <property type="match status" value="2"/>
</dbReference>
<evidence type="ECO:0000313" key="5">
    <source>
        <dbReference type="Proteomes" id="UP000321419"/>
    </source>
</evidence>
<sequence>MTAKNLFLLGSMVFLLSACGGSEETSQQDTAQAPVEQVSPTPSTETINLTGVVGQTVTTKTQVSGAVASNRGVVGATLANSLASFTLSQSNEVIQGNITFLLNVSDPDGISAVNLVLPSVNKSLPICAQACGSEFELSVIGLSPYFYGVDPGDLRLEIWVTDNLNNQVLADAITVSWQPYQIEGTTAQRDGQTINLSWQANENLNRYNVYLATEAGVTTNNVNALENGQQFLSIADTSFSISDTLTEKSYQILITGIDGSGESGFAEVINVAPVGGELNFAPKAANDLFDVNEDQALQGNVLINDSDEYQGTLNVNSTVAVSPQHGNITISENGDFTYTPRTNFNGNDAFSYQVINELGMTDTGIVEITINAVNDAPIALDNTYNITADGSLVVTAPGLLANDSDIDLDLLTVDTTAVSSPTKGTLTLNGNGSFEYVGSANMQGTDTFEYRIIDALGAQATASVTINALDQNSPPTTANDNYSVDEDTTLIVNASQGLLANDTDPNNDTFIIDDSYVISPTHGQLLLDTDGSFSYIPDANYYGVDEFQYQVIDAFGATATATVTLTINSTPDNPVAQNDEYQFQYNQTLSVSADNGLLKNDVNIEPGDLTVDQTPVVDVQSGTLLLSSDGSFTYQPNSDALDVDSFTYLVSNEQGLTATAQVVLSKTGSNSPAKANDDQYTLPEDSPTATLNVLDNDTDANGDTITLTSISNTVGTAQIVNNNIEYTPEPNYFGEVTLTYTISDGIANDAPQTSRGTVSLTILPVNDTPVASADSASMVEDAAPILVDVLVNDTDIDGDNLTITNVMTEFGSASIVENKVQYSPNPNSNGVAIVSYTISDGNEASASANLQITISPTNDAPVANSDSITIAEDAQASLINVLSNDTDIDGDNLTISSAVSDVGSVSIVNNQIQYTPAANDNGTASVTYTISDGTQSTTGTLTVTITPVNDTPVANPDAATILEDAAATNINVLINDTDVDGNTLSISTASTTTGSVSVAGSNLAYTPEANFNGQAIINYTISDGTDTAAGALTVTVTPVNDAPIANPDTATILEDAAATNINVLTNDTDVENDVLSISEANTSSGSVSVSGNNLIYTPAANFNGQATVSYTLSDGIDTAAGVLTITITPVNDAPVANPDSATILEDAVTTNINVLANDTDPESDSLSISAATTTTGSVSVAGSNLAYTPEANFNGQAIINYTVSDGTDTVAGVLTVTVTPVNDAPIANPDAATILEDAAATNINVLTNDTDVENDTLSISEANTSSGSVSVSGNNLIYTPAANFNGQAIVNYTLNDGTDTAAGVLTVTVTPVNDAPVANPDSATILEDAVTTNINVLANDTDPESDSLSISAATTTTGNVSVAGSNLAYTPEANFNGQVTINYTVSDGTDTATGILSITVTAVNDTPIANTDTVTINEDNATTVNVIANDTDIENDTLTITTVSADIGSADIVGNQVQYTPQADYNGTATVTYTISDGNAASSGTLNITITSVNDAPIANADTATILEDAAATNINVLANDTDVENDTLSISAVSATSGSVTSSGTDVIYTPAANFNGQASVSYTLSDGTDTAAGQLTITVTPVNDAPVANADAATILEDAAATNINVLANDTDIENDTLSISGATTGNGTVTVSGSNVVYTPSEDFNGQAIVNYTLSDGTDTAPGVVTITVSPVNDAPVANADSATILEDAAATSIDVLSNDTDVEGNTLSISAASASTGSVSSSGNNVIYTPAANFSGQATVNYTLSDGTDTATGQLTITVTPVNDAPVANPDTASILEDAAATSINVLSNDTDIENDTLSISSVNAITGSVTVSGSNIVYTPEADFNGQAVVNYTLSDGTDTAGGVLTITVTPVNDAPVAISDTATINEDAPETTIDVISNDTDVDVTDTLSITAVTADIGSASVESNQVKYTPALNSEGVATLTYTLSDSTDDVQGNLTITITPINDAPEALNQTFSIGENATDGEVVGSITASDIESNTLNFSLSGGETALFNINSTSGELSANGTSPFNYETATQHTVNINITDDGTPNETTTITATVNIIDEEDPLIPVEDNTFGRPLSGQIDLSRVFSDGEFNDSIELNTNLYFVGYNNNSDADIIVASYTNTGDVNTAFNGTGFKTIDLGEDEKGTAITSGNGELFIGYSSFDGTETEACLLKMSVTGIVSTNSGDGNSGTKCTTLASESAINDLEFTDNKVQGVGYSVNGLDKDSLFLKYDVSTLAFEAGSPGIVDVSGNNDDDESHAIKNFGNSELLVVGSTIGEENDLDATVRYLIPDGNNSGSFNSGDALIIDLSDEEGDDELLAIAGIDAVNFTAYLGGYITRSSGEKEAVMISIDSNGDIDENIGNEGIAIYNIDGNSGTGNGGAQITGVKYAPMSNQLILSGTTGIEASDTTQNEQLFTARVSVSNGELDTSYGVSGVNIISNFISNQSANAMTIDENDSVWLSGKFNDSTNEPFITSVTNDASLFTNFSTDGYTSINNLAISSDDQSMSLLQLQNGTQANKYLSASVAQFNTTNKLVLTRYTSAGVLDTSFSIDGIKALNINVAFKTVTLKELADGSIIIAGTQINGLTEEGFIAKVDQDGYLDDSFATEGIYTTVDILNSDINFTDVAIDSGGYIVAVGSFTDALSVTRSFATMLKSDGKLENSFGTSGAYYGNINEFFETLYIDINKDIFIAGKQVSGSDSQLIMLKVDDDANEIFTYTDTRITADITDSASKVLADSAANLYLIANEGTTPNQAVIIKLAADGSLDTSFATSGVGQYQLSPSSDTKVIDASLDTSGNIVLSGMSESKGMIARILADGTIDTLFGTSALGYYLAEQCDSTHTFTSMLLQTDTQIVLSSTCFDNASNNVSVSKFNFYPDGIKP</sequence>
<dbReference type="InterPro" id="IPR002126">
    <property type="entry name" value="Cadherin-like_dom"/>
</dbReference>
<dbReference type="PANTHER" id="PTHR34720">
    <property type="entry name" value="MICROCYSTIN DEPENDENT PROTEIN"/>
    <property type="match status" value="1"/>
</dbReference>
<dbReference type="NCBIfam" id="TIGR02608">
    <property type="entry name" value="delta_60_rpt"/>
    <property type="match status" value="6"/>
</dbReference>
<feature type="region of interest" description="Disordered" evidence="1">
    <location>
        <begin position="25"/>
        <end position="44"/>
    </location>
</feature>
<dbReference type="GO" id="GO:0016020">
    <property type="term" value="C:membrane"/>
    <property type="evidence" value="ECO:0007669"/>
    <property type="project" value="InterPro"/>
</dbReference>
<dbReference type="EMBL" id="BJUM01000001">
    <property type="protein sequence ID" value="GEK53161.1"/>
    <property type="molecule type" value="Genomic_DNA"/>
</dbReference>
<keyword evidence="5" id="KW-1185">Reference proteome</keyword>
<dbReference type="Pfam" id="PF17963">
    <property type="entry name" value="Big_9"/>
    <property type="match status" value="16"/>
</dbReference>
<evidence type="ECO:0000313" key="4">
    <source>
        <dbReference type="EMBL" id="GEK53161.1"/>
    </source>
</evidence>
<dbReference type="CDD" id="cd11304">
    <property type="entry name" value="Cadherin_repeat"/>
    <property type="match status" value="1"/>
</dbReference>
<name>A0A510XR68_9GAMM</name>
<evidence type="ECO:0000256" key="2">
    <source>
        <dbReference type="SAM" id="SignalP"/>
    </source>
</evidence>
<dbReference type="Proteomes" id="UP000321419">
    <property type="component" value="Unassembled WGS sequence"/>
</dbReference>
<feature type="signal peptide" evidence="2">
    <location>
        <begin position="1"/>
        <end position="20"/>
    </location>
</feature>
<proteinExistence type="predicted"/>
<feature type="chain" id="PRO_5022037297" description="Cadherin domain-containing protein" evidence="2">
    <location>
        <begin position="21"/>
        <end position="2871"/>
    </location>
</feature>
<dbReference type="Gene3D" id="2.80.10.50">
    <property type="match status" value="2"/>
</dbReference>
<dbReference type="GO" id="GO:0007156">
    <property type="term" value="P:homophilic cell adhesion via plasma membrane adhesion molecules"/>
    <property type="evidence" value="ECO:0007669"/>
    <property type="project" value="InterPro"/>
</dbReference>
<dbReference type="Gene3D" id="2.60.40.60">
    <property type="entry name" value="Cadherins"/>
    <property type="match status" value="1"/>
</dbReference>